<dbReference type="PRINTS" id="PR00045">
    <property type="entry name" value="SIGMA54FCT"/>
</dbReference>
<dbReference type="GO" id="GO:0001216">
    <property type="term" value="F:DNA-binding transcription activator activity"/>
    <property type="evidence" value="ECO:0007669"/>
    <property type="project" value="InterPro"/>
</dbReference>
<dbReference type="InterPro" id="IPR000394">
    <property type="entry name" value="RNA_pol_sigma_54"/>
</dbReference>
<name>A0A7C5QAA8_AQUAO</name>
<feature type="domain" description="RNA polymerase sigma factor 54 core-binding" evidence="10">
    <location>
        <begin position="76"/>
        <end position="167"/>
    </location>
</feature>
<comment type="caution">
    <text evidence="11">The sequence shown here is derived from an EMBL/GenBank/DDBJ whole genome shotgun (WGS) entry which is preliminary data.</text>
</comment>
<keyword evidence="7 11" id="KW-0238">DNA-binding</keyword>
<dbReference type="PANTHER" id="PTHR32248">
    <property type="entry name" value="RNA POLYMERASE SIGMA-54 FACTOR"/>
    <property type="match status" value="1"/>
</dbReference>
<dbReference type="Pfam" id="PF04963">
    <property type="entry name" value="Sigma54_CBD"/>
    <property type="match status" value="1"/>
</dbReference>
<organism evidence="11">
    <name type="scientific">Aquifex aeolicus</name>
    <dbReference type="NCBI Taxonomy" id="63363"/>
    <lineage>
        <taxon>Bacteria</taxon>
        <taxon>Pseudomonadati</taxon>
        <taxon>Aquificota</taxon>
        <taxon>Aquificia</taxon>
        <taxon>Aquificales</taxon>
        <taxon>Aquificaceae</taxon>
        <taxon>Aquifex</taxon>
    </lineage>
</organism>
<evidence type="ECO:0000256" key="7">
    <source>
        <dbReference type="ARBA" id="ARBA00023125"/>
    </source>
</evidence>
<keyword evidence="8" id="KW-0804">Transcription</keyword>
<keyword evidence="2" id="KW-0240">DNA-directed RNA polymerase</keyword>
<evidence type="ECO:0000256" key="8">
    <source>
        <dbReference type="ARBA" id="ARBA00023163"/>
    </source>
</evidence>
<protein>
    <submittedName>
        <fullName evidence="11">LacI family DNA-binding transcriptional regulator</fullName>
    </submittedName>
</protein>
<dbReference type="GO" id="GO:0003677">
    <property type="term" value="F:DNA binding"/>
    <property type="evidence" value="ECO:0007669"/>
    <property type="project" value="UniProtKB-KW"/>
</dbReference>
<feature type="domain" description="RNA polymerase sigma factor 54 DNA-binding" evidence="9">
    <location>
        <begin position="244"/>
        <end position="396"/>
    </location>
</feature>
<reference evidence="11" key="1">
    <citation type="journal article" date="2020" name="mSystems">
        <title>Genome- and Community-Level Interaction Insights into Carbon Utilization and Element Cycling Functions of Hydrothermarchaeota in Hydrothermal Sediment.</title>
        <authorList>
            <person name="Zhou Z."/>
            <person name="Liu Y."/>
            <person name="Xu W."/>
            <person name="Pan J."/>
            <person name="Luo Z.H."/>
            <person name="Li M."/>
        </authorList>
    </citation>
    <scope>NUCLEOTIDE SEQUENCE [LARGE SCALE GENOMIC DNA]</scope>
    <source>
        <strain evidence="11">HyVt-501</strain>
    </source>
</reference>
<sequence>MLRQELQLRLRTTLNLLLRNQVEVLLYPVQELEQLLKEEKESNPFIEEICVSDRAYTLFEDRKIPEARYRQHPIEILTRNLRAELEGRDLEIALELVSAIDERGFFRGSIGEIAGRFGVPEEEVERIRQLVVRCEPFGVCSKDLREFLRLQIEEMYPEEPELTEELERALAGGKVSEPARRKLAHLRLSPIEEEVLVPQVTKVDAVIELDDGELVGYVYEDLIEIKPSRFYREVLARTKGEAREFLKEYLERFENFRKILNIRRENLRRILEEIIRVQEKFLKGEGELRALLVKDVARKLGVSESTVSRLVNSKYVKTPQGTYPFRFFFVRETAGGVSQEQLMRRIREIISAEDKRRPLSDDEIAGILRSEGYRVARRTVSKYRELLGIPSSRERKLR</sequence>
<dbReference type="Pfam" id="PF04552">
    <property type="entry name" value="Sigma54_DBD"/>
    <property type="match status" value="1"/>
</dbReference>
<dbReference type="EMBL" id="DRNB01000263">
    <property type="protein sequence ID" value="HHJ64679.1"/>
    <property type="molecule type" value="Genomic_DNA"/>
</dbReference>
<dbReference type="Gene3D" id="1.10.10.60">
    <property type="entry name" value="Homeodomain-like"/>
    <property type="match status" value="1"/>
</dbReference>
<evidence type="ECO:0000256" key="6">
    <source>
        <dbReference type="ARBA" id="ARBA00023082"/>
    </source>
</evidence>
<dbReference type="PANTHER" id="PTHR32248:SF4">
    <property type="entry name" value="RNA POLYMERASE SIGMA-54 FACTOR"/>
    <property type="match status" value="1"/>
</dbReference>
<keyword evidence="5" id="KW-0805">Transcription regulation</keyword>
<evidence type="ECO:0000256" key="4">
    <source>
        <dbReference type="ARBA" id="ARBA00022695"/>
    </source>
</evidence>
<dbReference type="PROSITE" id="PS50044">
    <property type="entry name" value="SIGMA54_3"/>
    <property type="match status" value="1"/>
</dbReference>
<accession>A0A7C5QAA8</accession>
<evidence type="ECO:0000256" key="2">
    <source>
        <dbReference type="ARBA" id="ARBA00022478"/>
    </source>
</evidence>
<dbReference type="InterPro" id="IPR007046">
    <property type="entry name" value="RNA_pol_sigma_54_core-bd"/>
</dbReference>
<evidence type="ECO:0000259" key="10">
    <source>
        <dbReference type="Pfam" id="PF04963"/>
    </source>
</evidence>
<keyword evidence="4" id="KW-0548">Nucleotidyltransferase</keyword>
<dbReference type="GO" id="GO:0016779">
    <property type="term" value="F:nucleotidyltransferase activity"/>
    <property type="evidence" value="ECO:0007669"/>
    <property type="project" value="UniProtKB-KW"/>
</dbReference>
<keyword evidence="6" id="KW-0731">Sigma factor</keyword>
<evidence type="ECO:0000256" key="3">
    <source>
        <dbReference type="ARBA" id="ARBA00022679"/>
    </source>
</evidence>
<dbReference type="InterPro" id="IPR038709">
    <property type="entry name" value="RpoN_core-bd_sf"/>
</dbReference>
<dbReference type="InterPro" id="IPR007634">
    <property type="entry name" value="RNA_pol_sigma_54_DNA-bd"/>
</dbReference>
<keyword evidence="3" id="KW-0808">Transferase</keyword>
<evidence type="ECO:0000259" key="9">
    <source>
        <dbReference type="Pfam" id="PF04552"/>
    </source>
</evidence>
<evidence type="ECO:0000256" key="5">
    <source>
        <dbReference type="ARBA" id="ARBA00023015"/>
    </source>
</evidence>
<dbReference type="GO" id="GO:0000428">
    <property type="term" value="C:DNA-directed RNA polymerase complex"/>
    <property type="evidence" value="ECO:0007669"/>
    <property type="project" value="UniProtKB-KW"/>
</dbReference>
<dbReference type="PIRSF" id="PIRSF000774">
    <property type="entry name" value="RpoN"/>
    <property type="match status" value="1"/>
</dbReference>
<gene>
    <name evidence="11" type="ORF">ENJ61_07205</name>
</gene>
<proteinExistence type="inferred from homology"/>
<dbReference type="Gene3D" id="1.10.10.1330">
    <property type="entry name" value="RNA polymerase sigma-54 factor, core-binding domain"/>
    <property type="match status" value="1"/>
</dbReference>
<comment type="similarity">
    <text evidence="1">Belongs to the sigma-54 factor family.</text>
</comment>
<dbReference type="Proteomes" id="UP000885792">
    <property type="component" value="Unassembled WGS sequence"/>
</dbReference>
<dbReference type="AlphaFoldDB" id="A0A7C5QAA8"/>
<evidence type="ECO:0000313" key="11">
    <source>
        <dbReference type="EMBL" id="HHJ64679.1"/>
    </source>
</evidence>
<dbReference type="GO" id="GO:0006352">
    <property type="term" value="P:DNA-templated transcription initiation"/>
    <property type="evidence" value="ECO:0007669"/>
    <property type="project" value="InterPro"/>
</dbReference>
<dbReference type="GO" id="GO:0016987">
    <property type="term" value="F:sigma factor activity"/>
    <property type="evidence" value="ECO:0007669"/>
    <property type="project" value="UniProtKB-KW"/>
</dbReference>
<evidence type="ECO:0000256" key="1">
    <source>
        <dbReference type="ARBA" id="ARBA00008798"/>
    </source>
</evidence>